<dbReference type="EMBL" id="CP117826">
    <property type="protein sequence ID" value="XCC62055.1"/>
    <property type="molecule type" value="Genomic_DNA"/>
</dbReference>
<gene>
    <name evidence="7" type="ORF">PUP29_11060</name>
</gene>
<evidence type="ECO:0000259" key="6">
    <source>
        <dbReference type="Pfam" id="PF13407"/>
    </source>
</evidence>
<accession>A0AAU8A901</accession>
<dbReference type="InterPro" id="IPR025997">
    <property type="entry name" value="SBP_2_dom"/>
</dbReference>
<proteinExistence type="inferred from homology"/>
<dbReference type="GO" id="GO:0030313">
    <property type="term" value="C:cell envelope"/>
    <property type="evidence" value="ECO:0007669"/>
    <property type="project" value="UniProtKB-SubCell"/>
</dbReference>
<feature type="domain" description="Periplasmic binding protein" evidence="6">
    <location>
        <begin position="65"/>
        <end position="337"/>
    </location>
</feature>
<dbReference type="Pfam" id="PF13407">
    <property type="entry name" value="Peripla_BP_4"/>
    <property type="match status" value="1"/>
</dbReference>
<feature type="compositionally biased region" description="Low complexity" evidence="4">
    <location>
        <begin position="29"/>
        <end position="45"/>
    </location>
</feature>
<feature type="region of interest" description="Disordered" evidence="4">
    <location>
        <begin position="29"/>
        <end position="56"/>
    </location>
</feature>
<dbReference type="InterPro" id="IPR028082">
    <property type="entry name" value="Peripla_BP_I"/>
</dbReference>
<dbReference type="RefSeq" id="WP_353423337.1">
    <property type="nucleotide sequence ID" value="NZ_CP117826.1"/>
</dbReference>
<dbReference type="AlphaFoldDB" id="A0AAU8A901"/>
<protein>
    <submittedName>
        <fullName evidence="7">Sugar ABC transporter substrate-binding protein</fullName>
    </submittedName>
</protein>
<keyword evidence="3 5" id="KW-0732">Signal</keyword>
<comment type="subcellular location">
    <subcellularLocation>
        <location evidence="1">Cell envelope</location>
    </subcellularLocation>
</comment>
<evidence type="ECO:0000256" key="5">
    <source>
        <dbReference type="SAM" id="SignalP"/>
    </source>
</evidence>
<organism evidence="7">
    <name type="scientific">Christensenella massiliensis</name>
    <dbReference type="NCBI Taxonomy" id="1805714"/>
    <lineage>
        <taxon>Bacteria</taxon>
        <taxon>Bacillati</taxon>
        <taxon>Bacillota</taxon>
        <taxon>Clostridia</taxon>
        <taxon>Christensenellales</taxon>
        <taxon>Christensenellaceae</taxon>
        <taxon>Christensenella</taxon>
    </lineage>
</organism>
<dbReference type="PANTHER" id="PTHR46847">
    <property type="entry name" value="D-ALLOSE-BINDING PERIPLASMIC PROTEIN-RELATED"/>
    <property type="match status" value="1"/>
</dbReference>
<dbReference type="Gene3D" id="3.40.50.2300">
    <property type="match status" value="2"/>
</dbReference>
<evidence type="ECO:0000256" key="2">
    <source>
        <dbReference type="ARBA" id="ARBA00007639"/>
    </source>
</evidence>
<evidence type="ECO:0000256" key="3">
    <source>
        <dbReference type="ARBA" id="ARBA00022729"/>
    </source>
</evidence>
<evidence type="ECO:0000256" key="1">
    <source>
        <dbReference type="ARBA" id="ARBA00004196"/>
    </source>
</evidence>
<dbReference type="SUPFAM" id="SSF53822">
    <property type="entry name" value="Periplasmic binding protein-like I"/>
    <property type="match status" value="1"/>
</dbReference>
<sequence length="374" mass="39558">MKKITVVVAVVLVALFAFAACSAPAAEPSASTEASAEASTEATTEASEEASEPAADGDATCVIGLNAGTESNQFHSDVNNSIKNVAAENGVEVLYAVSEFDAGQIIPKVESLLQQGANVIVDFNVNGQVGGNLIDVVKEAGGKGVIGVDVEYISASGEKAWFMGANNQVAGELCGQAIADYALENKDGKVEYLVLFYNSENGDEVKKRMSGAIDGLKSKGIEVPEENIEYIDLGGGGSETTIQGRDKMTAWLTAHPDAHSVGVVAVNDETTTGALAAAETLGRQEDCIFASHNVSQVYIDAALSGDLYEGYTGSVAYYPERYGEYIVPLAMDIASGKNTDPEEKITVDHVFITPDMVEEYNKEYEEYKAAWTIK</sequence>
<dbReference type="PROSITE" id="PS51257">
    <property type="entry name" value="PROKAR_LIPOPROTEIN"/>
    <property type="match status" value="1"/>
</dbReference>
<reference evidence="7" key="1">
    <citation type="submission" date="2023-02" db="EMBL/GenBank/DDBJ databases">
        <title>Gut commensal Christensenella minuta modulates host metabolism via a new class of secondary bile acids.</title>
        <authorList>
            <person name="Liu C."/>
        </authorList>
    </citation>
    <scope>NUCLEOTIDE SEQUENCE</scope>
    <source>
        <strain evidence="7">CA70</strain>
    </source>
</reference>
<dbReference type="GO" id="GO:0030246">
    <property type="term" value="F:carbohydrate binding"/>
    <property type="evidence" value="ECO:0007669"/>
    <property type="project" value="UniProtKB-ARBA"/>
</dbReference>
<feature type="chain" id="PRO_5043952816" evidence="5">
    <location>
        <begin position="20"/>
        <end position="374"/>
    </location>
</feature>
<dbReference type="CDD" id="cd01536">
    <property type="entry name" value="PBP1_ABC_sugar_binding-like"/>
    <property type="match status" value="1"/>
</dbReference>
<comment type="similarity">
    <text evidence="2">Belongs to the bacterial solute-binding protein 2 family.</text>
</comment>
<evidence type="ECO:0000313" key="7">
    <source>
        <dbReference type="EMBL" id="XCC62055.1"/>
    </source>
</evidence>
<name>A0AAU8A901_9FIRM</name>
<feature type="signal peptide" evidence="5">
    <location>
        <begin position="1"/>
        <end position="19"/>
    </location>
</feature>
<dbReference type="PANTHER" id="PTHR46847:SF1">
    <property type="entry name" value="D-ALLOSE-BINDING PERIPLASMIC PROTEIN-RELATED"/>
    <property type="match status" value="1"/>
</dbReference>
<evidence type="ECO:0000256" key="4">
    <source>
        <dbReference type="SAM" id="MobiDB-lite"/>
    </source>
</evidence>